<dbReference type="EMBL" id="CAJNOK010006514">
    <property type="protein sequence ID" value="CAF1006156.1"/>
    <property type="molecule type" value="Genomic_DNA"/>
</dbReference>
<sequence>MDVATKELCATCGQSAEYFGCSGCNQSFCNNHIGSHRQELAKELNHVECKYDMLLQEIREPYVEQHSLISKINNWEQHSICFIQQAAETARRELQDLLQKNKDEVITEVHKLTQKLRLAREIDDYSEIDLQKWTDQLNQLKHQLTSPLHIIIATPSINEISVTSLQKGTLVVFILTKDEITC</sequence>
<comment type="caution">
    <text evidence="2">The sequence shown here is derived from an EMBL/GenBank/DDBJ whole genome shotgun (WGS) entry which is preliminary data.</text>
</comment>
<proteinExistence type="predicted"/>
<evidence type="ECO:0000313" key="1">
    <source>
        <dbReference type="EMBL" id="CAF1006156.1"/>
    </source>
</evidence>
<dbReference type="EMBL" id="CAJOBA010006522">
    <property type="protein sequence ID" value="CAF3775262.1"/>
    <property type="molecule type" value="Genomic_DNA"/>
</dbReference>
<accession>A0A815H7M0</accession>
<dbReference type="Proteomes" id="UP000682733">
    <property type="component" value="Unassembled WGS sequence"/>
</dbReference>
<reference evidence="2" key="1">
    <citation type="submission" date="2021-02" db="EMBL/GenBank/DDBJ databases">
        <authorList>
            <person name="Nowell W R."/>
        </authorList>
    </citation>
    <scope>NUCLEOTIDE SEQUENCE</scope>
</reference>
<organism evidence="2 5">
    <name type="scientific">Didymodactylos carnosus</name>
    <dbReference type="NCBI Taxonomy" id="1234261"/>
    <lineage>
        <taxon>Eukaryota</taxon>
        <taxon>Metazoa</taxon>
        <taxon>Spiralia</taxon>
        <taxon>Gnathifera</taxon>
        <taxon>Rotifera</taxon>
        <taxon>Eurotatoria</taxon>
        <taxon>Bdelloidea</taxon>
        <taxon>Philodinida</taxon>
        <taxon>Philodinidae</taxon>
        <taxon>Didymodactylos</taxon>
    </lineage>
</organism>
<dbReference type="Proteomes" id="UP000677228">
    <property type="component" value="Unassembled WGS sequence"/>
</dbReference>
<dbReference type="OrthoDB" id="10001876at2759"/>
<evidence type="ECO:0008006" key="6">
    <source>
        <dbReference type="Google" id="ProtNLM"/>
    </source>
</evidence>
<protein>
    <recommendedName>
        <fullName evidence="6">B box-type domain-containing protein</fullName>
    </recommendedName>
</protein>
<evidence type="ECO:0000313" key="3">
    <source>
        <dbReference type="EMBL" id="CAF3775262.1"/>
    </source>
</evidence>
<dbReference type="EMBL" id="CAJNOQ010014751">
    <property type="protein sequence ID" value="CAF1347818.1"/>
    <property type="molecule type" value="Genomic_DNA"/>
</dbReference>
<dbReference type="EMBL" id="CAJOBC010062646">
    <property type="protein sequence ID" value="CAF4215147.1"/>
    <property type="molecule type" value="Genomic_DNA"/>
</dbReference>
<evidence type="ECO:0000313" key="4">
    <source>
        <dbReference type="EMBL" id="CAF4215147.1"/>
    </source>
</evidence>
<name>A0A815H7M0_9BILA</name>
<dbReference type="Proteomes" id="UP000681722">
    <property type="component" value="Unassembled WGS sequence"/>
</dbReference>
<gene>
    <name evidence="2" type="ORF">GPM918_LOCUS30754</name>
    <name evidence="1" type="ORF">OVA965_LOCUS14808</name>
    <name evidence="4" type="ORF">SRO942_LOCUS31380</name>
    <name evidence="3" type="ORF">TMI583_LOCUS14812</name>
</gene>
<dbReference type="AlphaFoldDB" id="A0A815H7M0"/>
<evidence type="ECO:0000313" key="2">
    <source>
        <dbReference type="EMBL" id="CAF1347818.1"/>
    </source>
</evidence>
<evidence type="ECO:0000313" key="5">
    <source>
        <dbReference type="Proteomes" id="UP000663829"/>
    </source>
</evidence>
<keyword evidence="5" id="KW-1185">Reference proteome</keyword>
<dbReference type="Proteomes" id="UP000663829">
    <property type="component" value="Unassembled WGS sequence"/>
</dbReference>